<dbReference type="InterPro" id="IPR045748">
    <property type="entry name" value="DcaP"/>
</dbReference>
<comment type="caution">
    <text evidence="2">The sequence shown here is derived from an EMBL/GenBank/DDBJ whole genome shotgun (WGS) entry which is preliminary data.</text>
</comment>
<reference evidence="2 3" key="1">
    <citation type="submission" date="2015-06" db="EMBL/GenBank/DDBJ databases">
        <title>Marinobacter subterrani, a genetically tractable neutrophilic iron-oxidizing strain isolated from the Soudan Iron Mine.</title>
        <authorList>
            <person name="Bonis B.M."/>
            <person name="Gralnick J.A."/>
        </authorList>
    </citation>
    <scope>NUCLEOTIDE SEQUENCE [LARGE SCALE GENOMIC DNA]</scope>
    <source>
        <strain evidence="2 3">JG233</strain>
    </source>
</reference>
<dbReference type="OrthoDB" id="190887at2"/>
<feature type="chain" id="PRO_5005289711" description="Porin" evidence="1">
    <location>
        <begin position="29"/>
        <end position="374"/>
    </location>
</feature>
<name>A0A0J7JDX9_9GAMM</name>
<dbReference type="SUPFAM" id="SSF56935">
    <property type="entry name" value="Porins"/>
    <property type="match status" value="1"/>
</dbReference>
<dbReference type="RefSeq" id="WP_048496325.1">
    <property type="nucleotide sequence ID" value="NZ_LFBU01000001.1"/>
</dbReference>
<dbReference type="PATRIC" id="fig|1658765.3.peg.2567"/>
<organism evidence="2 3">
    <name type="scientific">Marinobacter subterrani</name>
    <dbReference type="NCBI Taxonomy" id="1658765"/>
    <lineage>
        <taxon>Bacteria</taxon>
        <taxon>Pseudomonadati</taxon>
        <taxon>Pseudomonadota</taxon>
        <taxon>Gammaproteobacteria</taxon>
        <taxon>Pseudomonadales</taxon>
        <taxon>Marinobacteraceae</taxon>
        <taxon>Marinobacter</taxon>
    </lineage>
</organism>
<evidence type="ECO:0000313" key="2">
    <source>
        <dbReference type="EMBL" id="KMQ76337.1"/>
    </source>
</evidence>
<dbReference type="EMBL" id="LFBU01000001">
    <property type="protein sequence ID" value="KMQ76337.1"/>
    <property type="molecule type" value="Genomic_DNA"/>
</dbReference>
<dbReference type="Proteomes" id="UP000036102">
    <property type="component" value="Unassembled WGS sequence"/>
</dbReference>
<dbReference type="Pfam" id="PF19577">
    <property type="entry name" value="DcaP"/>
    <property type="match status" value="1"/>
</dbReference>
<feature type="signal peptide" evidence="1">
    <location>
        <begin position="1"/>
        <end position="28"/>
    </location>
</feature>
<evidence type="ECO:0008006" key="4">
    <source>
        <dbReference type="Google" id="ProtNLM"/>
    </source>
</evidence>
<accession>A0A0J7JDX9</accession>
<dbReference type="STRING" id="1658765.Msub_12548"/>
<gene>
    <name evidence="2" type="ORF">Msub_12548</name>
</gene>
<keyword evidence="3" id="KW-1185">Reference proteome</keyword>
<sequence length="374" mass="38907">MQSNNKLRMAIRATAAVAVFGVAGQAGAVSFTAGDYEMAVYGYARFNASYDIDENVSTSTRSFDYGKINVGAAEDNEATGYFGADAVQSRIGVKATSPEGVMVNIEGDFRPGNLRLRHAYGSYNGVLAGQTWSNFTSFVGNTSTLDFDSLPGAAGYQSRTPQIRYTTGALSFSAEDPKNSIANAGAAAKNGMPALTARLEDSAGGLSYSAAVLAQQVGYDTGTADGSSFGFGTFVAAKMSLTDMITIQGALSYTDGANSYLYRSAADSAYIGTNGDVETISGYGGTIGTGINLGGGRSINVGYGMTEVDLDDAVAAGAYTDDPTQSIAALMANYKWTPVKNVMMGVEYKYATRETQSGDDGDASSVAFAAQYNF</sequence>
<evidence type="ECO:0000256" key="1">
    <source>
        <dbReference type="SAM" id="SignalP"/>
    </source>
</evidence>
<proteinExistence type="predicted"/>
<keyword evidence="1" id="KW-0732">Signal</keyword>
<protein>
    <recommendedName>
        <fullName evidence="4">Porin</fullName>
    </recommendedName>
</protein>
<dbReference type="AlphaFoldDB" id="A0A0J7JDX9"/>
<evidence type="ECO:0000313" key="3">
    <source>
        <dbReference type="Proteomes" id="UP000036102"/>
    </source>
</evidence>